<name>A0ABU5Z3T1_9MYCO</name>
<feature type="transmembrane region" description="Helical" evidence="8">
    <location>
        <begin position="788"/>
        <end position="809"/>
    </location>
</feature>
<keyword evidence="5 8" id="KW-1133">Transmembrane helix</keyword>
<feature type="transmembrane region" description="Helical" evidence="8">
    <location>
        <begin position="380"/>
        <end position="399"/>
    </location>
</feature>
<feature type="region of interest" description="Disordered" evidence="7">
    <location>
        <begin position="935"/>
        <end position="966"/>
    </location>
</feature>
<dbReference type="NCBIfam" id="TIGR00833">
    <property type="entry name" value="actII"/>
    <property type="match status" value="1"/>
</dbReference>
<keyword evidence="3" id="KW-1003">Cell membrane</keyword>
<comment type="subcellular location">
    <subcellularLocation>
        <location evidence="1">Cell membrane</location>
        <topology evidence="1">Multi-pass membrane protein</topology>
    </subcellularLocation>
</comment>
<organism evidence="10 11">
    <name type="scientific">[Mycobacterium] vasticus</name>
    <dbReference type="NCBI Taxonomy" id="2875777"/>
    <lineage>
        <taxon>Bacteria</taxon>
        <taxon>Bacillati</taxon>
        <taxon>Actinomycetota</taxon>
        <taxon>Actinomycetes</taxon>
        <taxon>Mycobacteriales</taxon>
        <taxon>Mycobacteriaceae</taxon>
        <taxon>Mycolicibacter</taxon>
    </lineage>
</organism>
<keyword evidence="6 8" id="KW-0472">Membrane</keyword>
<dbReference type="EMBL" id="JAYJJQ010000050">
    <property type="protein sequence ID" value="MEB3072057.1"/>
    <property type="molecule type" value="Genomic_DNA"/>
</dbReference>
<feature type="transmembrane region" description="Helical" evidence="8">
    <location>
        <begin position="323"/>
        <end position="349"/>
    </location>
</feature>
<dbReference type="PANTHER" id="PTHR33406">
    <property type="entry name" value="MEMBRANE PROTEIN MJ1562-RELATED"/>
    <property type="match status" value="1"/>
</dbReference>
<evidence type="ECO:0000256" key="7">
    <source>
        <dbReference type="SAM" id="MobiDB-lite"/>
    </source>
</evidence>
<feature type="transmembrane region" description="Helical" evidence="8">
    <location>
        <begin position="821"/>
        <end position="842"/>
    </location>
</feature>
<feature type="transmembrane region" description="Helical" evidence="8">
    <location>
        <begin position="249"/>
        <end position="270"/>
    </location>
</feature>
<evidence type="ECO:0000256" key="3">
    <source>
        <dbReference type="ARBA" id="ARBA00022475"/>
    </source>
</evidence>
<feature type="transmembrane region" description="Helical" evidence="8">
    <location>
        <begin position="763"/>
        <end position="781"/>
    </location>
</feature>
<protein>
    <submittedName>
        <fullName evidence="10">MMPL family transporter</fullName>
    </submittedName>
</protein>
<dbReference type="Pfam" id="PF03176">
    <property type="entry name" value="MMPL"/>
    <property type="match status" value="2"/>
</dbReference>
<feature type="transmembrane region" description="Helical" evidence="8">
    <location>
        <begin position="863"/>
        <end position="884"/>
    </location>
</feature>
<gene>
    <name evidence="10" type="ORF">K5L39_23060</name>
</gene>
<evidence type="ECO:0000313" key="10">
    <source>
        <dbReference type="EMBL" id="MEB3072057.1"/>
    </source>
</evidence>
<evidence type="ECO:0000256" key="5">
    <source>
        <dbReference type="ARBA" id="ARBA00022989"/>
    </source>
</evidence>
<dbReference type="InterPro" id="IPR004707">
    <property type="entry name" value="MmpL_fam"/>
</dbReference>
<dbReference type="InterPro" id="IPR004869">
    <property type="entry name" value="MMPL_dom"/>
</dbReference>
<proteinExistence type="inferred from homology"/>
<dbReference type="InterPro" id="IPR050545">
    <property type="entry name" value="Mycobact_MmpL"/>
</dbReference>
<comment type="similarity">
    <text evidence="2">Belongs to the resistance-nodulation-cell division (RND) (TC 2.A.6) family. MmpL subfamily.</text>
</comment>
<evidence type="ECO:0000256" key="6">
    <source>
        <dbReference type="ARBA" id="ARBA00023136"/>
    </source>
</evidence>
<keyword evidence="4 8" id="KW-0812">Transmembrane</keyword>
<evidence type="ECO:0000256" key="4">
    <source>
        <dbReference type="ARBA" id="ARBA00022692"/>
    </source>
</evidence>
<comment type="caution">
    <text evidence="10">The sequence shown here is derived from an EMBL/GenBank/DDBJ whole genome shotgun (WGS) entry which is preliminary data.</text>
</comment>
<evidence type="ECO:0000256" key="8">
    <source>
        <dbReference type="SAM" id="Phobius"/>
    </source>
</evidence>
<dbReference type="PANTHER" id="PTHR33406:SF6">
    <property type="entry name" value="MEMBRANE PROTEIN YDGH-RELATED"/>
    <property type="match status" value="1"/>
</dbReference>
<sequence>MSNKHSQRPRSRIAHLLRVLSIPIILIWLAVAGGTMLFVPSLGQVAAKRSVPMSPLDAPAYKDMMNIGHKFQEFDTDSSAMVVIEGDEKLGDSAHEFYNEILAKLKSDNHVQFAQDFWSDPLTAAGSQSPDGKAAYVQLFLDGSQGTGPSHKSVKAVRKIVDSVPAPPGVRAYVAGNTALNTDTLIAAHNSMELMTLVTIGVIFVMLLAIYRSWRSAIVGLILVRLELYAAEGVVATAGHMNFIGLTPYAVSMVTMLTIAAGTDYFIFLLGRYQEARSRGQDREEAFYSAYHGVVHVIVGSGLTIVGACLCLTATKLPYFHSMGLPCAIALTVTMAAGLTLAPAVLAVASKFGIFDPTRELSERGWRRVGTFVTRWPKPILVVTTFIAVIGFISLATYVPNYNDEKFTPADIPANVAQTAAERHFSKARMNPELLMVEADHDLRNPADMLVIDRIAKGVFHQRGIGRVQTITRPLGAPIEHSSLPFVIAMNSSSTLQTAKFMNDSMASMLEQADEMGRTIAVMEHMYGVMKEVTDTTHDMTGDMLVLENDIETVRQHMAELEDFFRPFRSYFHWEPHCFDIPICASLRSTFDMIDDVDIMTDDMSVTVKDVSKLDVLMPQMLADLPKTIESMKTMRGFMLATHSAMSGIQRHMQEAAEGSTLMGKFFDEAKNDDSFYLPPEVFDNPDFKRGLKMFVSADGMAVRFIITHQGDPASVEGIQHVRGVKEAVADAIKGTPLESAKVSLAGTASMYSDMQDGVKIDLTIAGIATLILIFSIMLLITRSLVAALVIVGTVLASLGTACGLSVLLWQDILGLGLQWIVLPLTVIILLAVGSDYNLLLVSRLQEEISSGLNTGIIRGMGASGRVVTAAGVVFAATMAAMLVSDLRVVGQLGTAIALGLLVDTFIVRSFMTPSIAAVLGRWFWWPLNTFQMKQNNPEPQPAPEGDHHADSVADERLGHDSTLTT</sequence>
<feature type="transmembrane region" description="Helical" evidence="8">
    <location>
        <begin position="20"/>
        <end position="39"/>
    </location>
</feature>
<evidence type="ECO:0000256" key="2">
    <source>
        <dbReference type="ARBA" id="ARBA00010157"/>
    </source>
</evidence>
<feature type="domain" description="Membrane transport protein MMPL" evidence="9">
    <location>
        <begin position="603"/>
        <end position="928"/>
    </location>
</feature>
<dbReference type="Proteomes" id="UP001299283">
    <property type="component" value="Unassembled WGS sequence"/>
</dbReference>
<reference evidence="10 11" key="1">
    <citation type="submission" date="2023-12" db="EMBL/GenBank/DDBJ databases">
        <title>Description of new species of Mycobacterium terrae complex isolated from sewage at the Sao Paulo Zoological Park Foundation in Brazil.</title>
        <authorList>
            <person name="Romagnoli C.L."/>
            <person name="Conceicao E.C."/>
            <person name="Machado E."/>
            <person name="Barreto L.B.P.F."/>
            <person name="Sharma A."/>
            <person name="Silva N.M."/>
            <person name="Marques L.E."/>
            <person name="Juliana M.A."/>
            <person name="Lourenco M.C.S."/>
            <person name="Digiampietri L.A."/>
            <person name="Suffys P.N."/>
            <person name="Viana-Niero C."/>
        </authorList>
    </citation>
    <scope>NUCLEOTIDE SEQUENCE [LARGE SCALE GENOMIC DNA]</scope>
    <source>
        <strain evidence="10 11">MYC017</strain>
    </source>
</reference>
<feature type="transmembrane region" description="Helical" evidence="8">
    <location>
        <begin position="896"/>
        <end position="925"/>
    </location>
</feature>
<feature type="domain" description="Membrane transport protein MMPL" evidence="9">
    <location>
        <begin position="53"/>
        <end position="380"/>
    </location>
</feature>
<evidence type="ECO:0000259" key="9">
    <source>
        <dbReference type="Pfam" id="PF03176"/>
    </source>
</evidence>
<dbReference type="SUPFAM" id="SSF82866">
    <property type="entry name" value="Multidrug efflux transporter AcrB transmembrane domain"/>
    <property type="match status" value="2"/>
</dbReference>
<feature type="transmembrane region" description="Helical" evidence="8">
    <location>
        <begin position="194"/>
        <end position="214"/>
    </location>
</feature>
<evidence type="ECO:0000313" key="11">
    <source>
        <dbReference type="Proteomes" id="UP001299283"/>
    </source>
</evidence>
<feature type="transmembrane region" description="Helical" evidence="8">
    <location>
        <begin position="291"/>
        <end position="317"/>
    </location>
</feature>
<accession>A0ABU5Z3T1</accession>
<dbReference type="Gene3D" id="1.20.1640.10">
    <property type="entry name" value="Multidrug efflux transporter AcrB transmembrane domain"/>
    <property type="match status" value="2"/>
</dbReference>
<dbReference type="RefSeq" id="WP_329779802.1">
    <property type="nucleotide sequence ID" value="NZ_JAYJJQ010000050.1"/>
</dbReference>
<feature type="compositionally biased region" description="Basic and acidic residues" evidence="7">
    <location>
        <begin position="945"/>
        <end position="960"/>
    </location>
</feature>
<keyword evidence="11" id="KW-1185">Reference proteome</keyword>
<evidence type="ECO:0000256" key="1">
    <source>
        <dbReference type="ARBA" id="ARBA00004651"/>
    </source>
</evidence>